<dbReference type="PROSITE" id="PS50862">
    <property type="entry name" value="AA_TRNA_LIGASE_II"/>
    <property type="match status" value="1"/>
</dbReference>
<evidence type="ECO:0000313" key="18">
    <source>
        <dbReference type="EMBL" id="CAI2161750.1"/>
    </source>
</evidence>
<organism evidence="18 19">
    <name type="scientific">Funneliformis geosporum</name>
    <dbReference type="NCBI Taxonomy" id="1117311"/>
    <lineage>
        <taxon>Eukaryota</taxon>
        <taxon>Fungi</taxon>
        <taxon>Fungi incertae sedis</taxon>
        <taxon>Mucoromycota</taxon>
        <taxon>Glomeromycotina</taxon>
        <taxon>Glomeromycetes</taxon>
        <taxon>Glomerales</taxon>
        <taxon>Glomeraceae</taxon>
        <taxon>Funneliformis</taxon>
    </lineage>
</organism>
<dbReference type="SUPFAM" id="SSF55681">
    <property type="entry name" value="Class II aaRS and biotin synthetases"/>
    <property type="match status" value="1"/>
</dbReference>
<evidence type="ECO:0000256" key="5">
    <source>
        <dbReference type="ARBA" id="ARBA00022490"/>
    </source>
</evidence>
<dbReference type="GO" id="GO:0005524">
    <property type="term" value="F:ATP binding"/>
    <property type="evidence" value="ECO:0007669"/>
    <property type="project" value="UniProtKB-KW"/>
</dbReference>
<comment type="catalytic activity">
    <reaction evidence="15">
        <text>tRNA(Ser) + L-serine + ATP = L-seryl-tRNA(Ser) + AMP + diphosphate + H(+)</text>
        <dbReference type="Rhea" id="RHEA:12292"/>
        <dbReference type="Rhea" id="RHEA-COMP:9669"/>
        <dbReference type="Rhea" id="RHEA-COMP:9703"/>
        <dbReference type="ChEBI" id="CHEBI:15378"/>
        <dbReference type="ChEBI" id="CHEBI:30616"/>
        <dbReference type="ChEBI" id="CHEBI:33019"/>
        <dbReference type="ChEBI" id="CHEBI:33384"/>
        <dbReference type="ChEBI" id="CHEBI:78442"/>
        <dbReference type="ChEBI" id="CHEBI:78533"/>
        <dbReference type="ChEBI" id="CHEBI:456215"/>
        <dbReference type="EC" id="6.1.1.11"/>
    </reaction>
</comment>
<evidence type="ECO:0000313" key="19">
    <source>
        <dbReference type="Proteomes" id="UP001153678"/>
    </source>
</evidence>
<keyword evidence="5" id="KW-0963">Cytoplasm</keyword>
<dbReference type="InterPro" id="IPR002317">
    <property type="entry name" value="Ser-tRNA-ligase_type_1"/>
</dbReference>
<evidence type="ECO:0000256" key="16">
    <source>
        <dbReference type="SAM" id="Coils"/>
    </source>
</evidence>
<comment type="similarity">
    <text evidence="3">Belongs to the class-II aminoacyl-tRNA synthetase family. Type-1 seryl-tRNA synthetase subfamily.</text>
</comment>
<comment type="pathway">
    <text evidence="2">Aminoacyl-tRNA biosynthesis; selenocysteinyl-tRNA(Sec) biosynthesis; L-seryl-tRNA(Sec) from L-serine and tRNA(Sec): step 1/1.</text>
</comment>
<keyword evidence="19" id="KW-1185">Reference proteome</keyword>
<dbReference type="PRINTS" id="PR00981">
    <property type="entry name" value="TRNASYNTHSER"/>
</dbReference>
<sequence>MEKAMKNPQGLEKLIKDPRIRKQMEDVSINQYRTFVEPVNIEEISGGSNNIESFEDIFQVIKRYIRTHPNDFSLDEFVYDKITDDELKGRKKRPDGNRRGTKVFAAKCRKIKHRSGNSIHPAALKREQYEELKKLLPDATTCKVEDCYNDFGFGHGYDGPPGVSGNEIRGGIYLTFKIASIVRGYGVGNKIVIRDVLFGPNKAEIDNYSYNILVRNHFRTIENLTPNNPLHIHLPTQQKNEEIQAENDSLSILAADLLILIEENNQLVQKAKSEKNLTLLPLTNSDANQNQGGGLSLDNIRTAAIFQIESKQFDMKSLANGKYKNFQQIIEGLDTKEKIENYRNEILTAIIQANEGQENNKPKQIPLINQDEKEIIRTSSVGEAKNKAVEKFKNFLAKIGIKENQINFEISLKNGKKVKGIKWQEHFANLNSKQEILEYYKCLKKEAARHIGKDRYQDEENKSPENDFQRFFTNFEDLVKRLGCRGIDRDRLLLIRNELIKQKELTGTINQLRRERNQLEGPENAEKVKQVKKKIVTSEKELERINQQLNNLTSQLPNLPAGDTSNQNSNQVIDNTEYQHNIRHNLTQAEIIKKLALIDEEKSILLSGSKFAVYQGLGSELLHALINFMRSENSKGGYRLFDTPYLVNINNLHNTGQFHKFQDSLYKVEESNFYLIPTAEVSLVNLYQKQMLAEAELPLKLCAYSPCFRAERMAAGQENKGLIRLHQFHKVELVKIVSPETSYSELDKLVADARNILHLLKISHRVIEICPAELGFSAAKQYDIEVWLPTSKKWLEISSCSNCEDFQSRRAQIRAKDKEEKKYYPHTLNGSALAIDRLIIALCEYYYNQKENKLEIPEILAKYFFKN</sequence>
<keyword evidence="7" id="KW-0547">Nucleotide-binding</keyword>
<dbReference type="Pfam" id="PF00587">
    <property type="entry name" value="tRNA-synt_2b"/>
    <property type="match status" value="1"/>
</dbReference>
<accession>A0A9W4SC18</accession>
<keyword evidence="6" id="KW-0436">Ligase</keyword>
<evidence type="ECO:0000256" key="12">
    <source>
        <dbReference type="ARBA" id="ARBA00033352"/>
    </source>
</evidence>
<keyword evidence="8" id="KW-0067">ATP-binding</keyword>
<dbReference type="PANTHER" id="PTHR43697:SF1">
    <property type="entry name" value="SERINE--TRNA LIGASE"/>
    <property type="match status" value="1"/>
</dbReference>
<evidence type="ECO:0000256" key="13">
    <source>
        <dbReference type="ARBA" id="ARBA00039158"/>
    </source>
</evidence>
<evidence type="ECO:0000256" key="9">
    <source>
        <dbReference type="ARBA" id="ARBA00022917"/>
    </source>
</evidence>
<evidence type="ECO:0000259" key="17">
    <source>
        <dbReference type="PROSITE" id="PS50862"/>
    </source>
</evidence>
<dbReference type="InterPro" id="IPR002314">
    <property type="entry name" value="aa-tRNA-synt_IIb"/>
</dbReference>
<proteinExistence type="inferred from homology"/>
<dbReference type="GO" id="GO:0005737">
    <property type="term" value="C:cytoplasm"/>
    <property type="evidence" value="ECO:0007669"/>
    <property type="project" value="UniProtKB-SubCell"/>
</dbReference>
<dbReference type="SUPFAM" id="SSF46589">
    <property type="entry name" value="tRNA-binding arm"/>
    <property type="match status" value="1"/>
</dbReference>
<dbReference type="OrthoDB" id="10264585at2759"/>
<feature type="coiled-coil region" evidence="16">
    <location>
        <begin position="528"/>
        <end position="555"/>
    </location>
</feature>
<comment type="catalytic activity">
    <reaction evidence="14">
        <text>tRNA(Sec) + L-serine + ATP = L-seryl-tRNA(Sec) + AMP + diphosphate + H(+)</text>
        <dbReference type="Rhea" id="RHEA:42580"/>
        <dbReference type="Rhea" id="RHEA-COMP:9742"/>
        <dbReference type="Rhea" id="RHEA-COMP:10128"/>
        <dbReference type="ChEBI" id="CHEBI:15378"/>
        <dbReference type="ChEBI" id="CHEBI:30616"/>
        <dbReference type="ChEBI" id="CHEBI:33019"/>
        <dbReference type="ChEBI" id="CHEBI:33384"/>
        <dbReference type="ChEBI" id="CHEBI:78442"/>
        <dbReference type="ChEBI" id="CHEBI:78533"/>
        <dbReference type="ChEBI" id="CHEBI:456215"/>
        <dbReference type="EC" id="6.1.1.11"/>
    </reaction>
</comment>
<keyword evidence="10" id="KW-0030">Aminoacyl-tRNA synthetase</keyword>
<dbReference type="NCBIfam" id="TIGR00414">
    <property type="entry name" value="serS"/>
    <property type="match status" value="1"/>
</dbReference>
<protein>
    <recommendedName>
        <fullName evidence="13">Serine--tRNA ligase</fullName>
        <ecNumber evidence="4">6.1.1.11</ecNumber>
    </recommendedName>
    <alternativeName>
        <fullName evidence="11">Seryl-tRNA synthetase</fullName>
    </alternativeName>
    <alternativeName>
        <fullName evidence="12">Seryl-tRNA(Ser/Sec) synthetase</fullName>
    </alternativeName>
</protein>
<comment type="subcellular location">
    <subcellularLocation>
        <location evidence="1">Cytoplasm</location>
    </subcellularLocation>
</comment>
<dbReference type="InterPro" id="IPR006195">
    <property type="entry name" value="aa-tRNA-synth_II"/>
</dbReference>
<name>A0A9W4SC18_9GLOM</name>
<dbReference type="GO" id="GO:0006434">
    <property type="term" value="P:seryl-tRNA aminoacylation"/>
    <property type="evidence" value="ECO:0007669"/>
    <property type="project" value="InterPro"/>
</dbReference>
<dbReference type="Gene3D" id="3.30.930.10">
    <property type="entry name" value="Bira Bifunctional Protein, Domain 2"/>
    <property type="match status" value="1"/>
</dbReference>
<dbReference type="PANTHER" id="PTHR43697">
    <property type="entry name" value="SERYL-TRNA SYNTHETASE"/>
    <property type="match status" value="1"/>
</dbReference>
<dbReference type="EMBL" id="CAMKVN010000012">
    <property type="protein sequence ID" value="CAI2161750.1"/>
    <property type="molecule type" value="Genomic_DNA"/>
</dbReference>
<evidence type="ECO:0000256" key="7">
    <source>
        <dbReference type="ARBA" id="ARBA00022741"/>
    </source>
</evidence>
<evidence type="ECO:0000256" key="14">
    <source>
        <dbReference type="ARBA" id="ARBA00047929"/>
    </source>
</evidence>
<reference evidence="18" key="1">
    <citation type="submission" date="2022-08" db="EMBL/GenBank/DDBJ databases">
        <authorList>
            <person name="Kallberg Y."/>
            <person name="Tangrot J."/>
            <person name="Rosling A."/>
        </authorList>
    </citation>
    <scope>NUCLEOTIDE SEQUENCE</scope>
    <source>
        <strain evidence="18">Wild A</strain>
    </source>
</reference>
<evidence type="ECO:0000256" key="2">
    <source>
        <dbReference type="ARBA" id="ARBA00005045"/>
    </source>
</evidence>
<dbReference type="InterPro" id="IPR010978">
    <property type="entry name" value="tRNA-bd_arm"/>
</dbReference>
<keyword evidence="16" id="KW-0175">Coiled coil</keyword>
<dbReference type="AlphaFoldDB" id="A0A9W4SC18"/>
<comment type="caution">
    <text evidence="18">The sequence shown here is derived from an EMBL/GenBank/DDBJ whole genome shotgun (WGS) entry which is preliminary data.</text>
</comment>
<keyword evidence="9" id="KW-0648">Protein biosynthesis</keyword>
<gene>
    <name evidence="18" type="ORF">FWILDA_LOCUS208</name>
</gene>
<dbReference type="EC" id="6.1.1.11" evidence="4"/>
<evidence type="ECO:0000256" key="1">
    <source>
        <dbReference type="ARBA" id="ARBA00004496"/>
    </source>
</evidence>
<dbReference type="GO" id="GO:0004828">
    <property type="term" value="F:serine-tRNA ligase activity"/>
    <property type="evidence" value="ECO:0007669"/>
    <property type="project" value="UniProtKB-EC"/>
</dbReference>
<evidence type="ECO:0000256" key="8">
    <source>
        <dbReference type="ARBA" id="ARBA00022840"/>
    </source>
</evidence>
<feature type="domain" description="Aminoacyl-transfer RNA synthetases class-II family profile" evidence="17">
    <location>
        <begin position="619"/>
        <end position="857"/>
    </location>
</feature>
<evidence type="ECO:0000256" key="10">
    <source>
        <dbReference type="ARBA" id="ARBA00023146"/>
    </source>
</evidence>
<dbReference type="Proteomes" id="UP001153678">
    <property type="component" value="Unassembled WGS sequence"/>
</dbReference>
<evidence type="ECO:0000256" key="11">
    <source>
        <dbReference type="ARBA" id="ARBA00031113"/>
    </source>
</evidence>
<evidence type="ECO:0000256" key="3">
    <source>
        <dbReference type="ARBA" id="ARBA00010728"/>
    </source>
</evidence>
<evidence type="ECO:0000256" key="15">
    <source>
        <dbReference type="ARBA" id="ARBA00048823"/>
    </source>
</evidence>
<evidence type="ECO:0000256" key="6">
    <source>
        <dbReference type="ARBA" id="ARBA00022598"/>
    </source>
</evidence>
<evidence type="ECO:0000256" key="4">
    <source>
        <dbReference type="ARBA" id="ARBA00012840"/>
    </source>
</evidence>
<dbReference type="InterPro" id="IPR045864">
    <property type="entry name" value="aa-tRNA-synth_II/BPL/LPL"/>
</dbReference>